<gene>
    <name evidence="2" type="ORF">WJM97_20235</name>
</gene>
<organism evidence="2 3">
    <name type="scientific">Okeanomitos corallinicola TIOX110</name>
    <dbReference type="NCBI Taxonomy" id="3133117"/>
    <lineage>
        <taxon>Bacteria</taxon>
        <taxon>Bacillati</taxon>
        <taxon>Cyanobacteriota</taxon>
        <taxon>Cyanophyceae</taxon>
        <taxon>Nostocales</taxon>
        <taxon>Aphanizomenonaceae</taxon>
        <taxon>Okeanomitos</taxon>
    </lineage>
</organism>
<dbReference type="RefSeq" id="WP_353930570.1">
    <property type="nucleotide sequence ID" value="NZ_CP150886.1"/>
</dbReference>
<dbReference type="EMBL" id="CP150886">
    <property type="protein sequence ID" value="WZB87658.1"/>
    <property type="molecule type" value="Genomic_DNA"/>
</dbReference>
<reference evidence="2 3" key="1">
    <citation type="submission" date="2024-04" db="EMBL/GenBank/DDBJ databases">
        <title>Okeanomitos corallinicola gen. &amp; sp. nov. (Nostocales, Cyanobacteria), a new toxic marine heterocyst-forming cyanobacterium from a coral reef.</title>
        <authorList>
            <person name="Li H."/>
            <person name="Li R."/>
            <person name="Kang J."/>
            <person name="Hii K.S."/>
            <person name="Mohamed H.F."/>
            <person name="Xu X."/>
            <person name="Luo Z."/>
        </authorList>
    </citation>
    <scope>NUCLEOTIDE SEQUENCE [LARGE SCALE GENOMIC DNA]</scope>
    <source>
        <strain evidence="2 3">TIOX110</strain>
    </source>
</reference>
<keyword evidence="1" id="KW-0472">Membrane</keyword>
<protein>
    <submittedName>
        <fullName evidence="2">Uncharacterized protein</fullName>
    </submittedName>
</protein>
<evidence type="ECO:0000313" key="3">
    <source>
        <dbReference type="Proteomes" id="UP001483337"/>
    </source>
</evidence>
<sequence length="154" mass="16829">MANTYRIDSDCLELFLIVAEYSNNKTVDAIAGKLKEFANQGKASTSNGIEYTDDKINKMFDDVRKRRLERENNEQFNNRTTKVGAMATLVIGASSLLIIGNVVSLAALAGGVITMAIGAGVATKVKWSVGVPNVIQFKFSSLNEEYGKPFEEIK</sequence>
<dbReference type="Proteomes" id="UP001483337">
    <property type="component" value="Chromosome"/>
</dbReference>
<evidence type="ECO:0000313" key="2">
    <source>
        <dbReference type="EMBL" id="WZB87658.1"/>
    </source>
</evidence>
<name>A0ABZ2UW70_9CYAN</name>
<keyword evidence="1" id="KW-1133">Transmembrane helix</keyword>
<keyword evidence="3" id="KW-1185">Reference proteome</keyword>
<keyword evidence="1" id="KW-0812">Transmembrane</keyword>
<feature type="transmembrane region" description="Helical" evidence="1">
    <location>
        <begin position="105"/>
        <end position="123"/>
    </location>
</feature>
<proteinExistence type="predicted"/>
<accession>A0ABZ2UW70</accession>
<evidence type="ECO:0000256" key="1">
    <source>
        <dbReference type="SAM" id="Phobius"/>
    </source>
</evidence>